<dbReference type="EMBL" id="QGDQ01000016">
    <property type="protein sequence ID" value="PWJ52933.1"/>
    <property type="molecule type" value="Genomic_DNA"/>
</dbReference>
<evidence type="ECO:0000256" key="4">
    <source>
        <dbReference type="ARBA" id="ARBA00022679"/>
    </source>
</evidence>
<sequence length="338" mass="36120">MDGLPAHRQSRARRWLAWPTVPAAVVAVVAVVGPTATGKSDLAVELALALDGEVVNADASQLYRGMDVGTAKLPLAERRGVPHHLLDVLDVRQEARVAAYQRAARAALADVVGRGRTAVLVGGSGLYVRAALDELDFPETDPAVRARLEAELEAAGPGGETLLRTRLAALDPTAEAAITRGNVRRLVRALEVVEVTGRPFSASMPQRRYSDAVSGLGRVVQVGLRADREVLRERIATRVADMERAGLVEEVAQLAEHGLREGVTASRALGYAQLLDALDGRCTVAEALEATVHGTRRYARRQLSWFGADPRVQWLDTDALHACGGRAAVVQAALRLLA</sequence>
<evidence type="ECO:0000256" key="2">
    <source>
        <dbReference type="ARBA" id="ARBA00003213"/>
    </source>
</evidence>
<keyword evidence="4 10" id="KW-0808">Transferase</keyword>
<dbReference type="InterPro" id="IPR018022">
    <property type="entry name" value="IPT"/>
</dbReference>
<name>A0A316A5T1_9ACTN</name>
<reference evidence="14 15" key="1">
    <citation type="submission" date="2018-03" db="EMBL/GenBank/DDBJ databases">
        <title>Genomic Encyclopedia of Archaeal and Bacterial Type Strains, Phase II (KMG-II): from individual species to whole genera.</title>
        <authorList>
            <person name="Goeker M."/>
        </authorList>
    </citation>
    <scope>NUCLEOTIDE SEQUENCE [LARGE SCALE GENOMIC DNA]</scope>
    <source>
        <strain evidence="14 15">DSM 44889</strain>
    </source>
</reference>
<dbReference type="AlphaFoldDB" id="A0A316A5T1"/>
<evidence type="ECO:0000256" key="1">
    <source>
        <dbReference type="ARBA" id="ARBA00001946"/>
    </source>
</evidence>
<feature type="site" description="Interaction with substrate tRNA" evidence="10">
    <location>
        <position position="124"/>
    </location>
</feature>
<evidence type="ECO:0000256" key="9">
    <source>
        <dbReference type="ARBA" id="ARBA00049563"/>
    </source>
</evidence>
<evidence type="ECO:0000256" key="7">
    <source>
        <dbReference type="ARBA" id="ARBA00022840"/>
    </source>
</evidence>
<dbReference type="PANTHER" id="PTHR11088:SF60">
    <property type="entry name" value="TRNA DIMETHYLALLYLTRANSFERASE"/>
    <property type="match status" value="1"/>
</dbReference>
<keyword evidence="5 10" id="KW-0819">tRNA processing</keyword>
<keyword evidence="6 10" id="KW-0547">Nucleotide-binding</keyword>
<dbReference type="GO" id="GO:0052381">
    <property type="term" value="F:tRNA dimethylallyltransferase activity"/>
    <property type="evidence" value="ECO:0007669"/>
    <property type="project" value="UniProtKB-UniRule"/>
</dbReference>
<evidence type="ECO:0000256" key="11">
    <source>
        <dbReference type="RuleBase" id="RU003783"/>
    </source>
</evidence>
<dbReference type="HAMAP" id="MF_00185">
    <property type="entry name" value="IPP_trans"/>
    <property type="match status" value="1"/>
</dbReference>
<comment type="caution">
    <text evidence="10">Lacks conserved residue(s) required for the propagation of feature annotation.</text>
</comment>
<evidence type="ECO:0000256" key="10">
    <source>
        <dbReference type="HAMAP-Rule" id="MF_00185"/>
    </source>
</evidence>
<comment type="function">
    <text evidence="2 10 12">Catalyzes the transfer of a dimethylallyl group onto the adenine at position 37 in tRNAs that read codons beginning with uridine, leading to the formation of N6-(dimethylallyl)adenosine (i(6)A).</text>
</comment>
<feature type="binding site" evidence="10">
    <location>
        <begin position="33"/>
        <end position="40"/>
    </location>
    <ligand>
        <name>ATP</name>
        <dbReference type="ChEBI" id="CHEBI:30616"/>
    </ligand>
</feature>
<dbReference type="Pfam" id="PF01715">
    <property type="entry name" value="IPPT"/>
    <property type="match status" value="1"/>
</dbReference>
<dbReference type="InterPro" id="IPR039657">
    <property type="entry name" value="Dimethylallyltransferase"/>
</dbReference>
<comment type="caution">
    <text evidence="14">The sequence shown here is derived from an EMBL/GenBank/DDBJ whole genome shotgun (WGS) entry which is preliminary data.</text>
</comment>
<dbReference type="NCBIfam" id="TIGR00174">
    <property type="entry name" value="miaA"/>
    <property type="match status" value="1"/>
</dbReference>
<dbReference type="PANTHER" id="PTHR11088">
    <property type="entry name" value="TRNA DIMETHYLALLYLTRANSFERASE"/>
    <property type="match status" value="1"/>
</dbReference>
<comment type="similarity">
    <text evidence="3 10 13">Belongs to the IPP transferase family.</text>
</comment>
<evidence type="ECO:0000256" key="12">
    <source>
        <dbReference type="RuleBase" id="RU003784"/>
    </source>
</evidence>
<protein>
    <recommendedName>
        <fullName evidence="10">tRNA dimethylallyltransferase</fullName>
        <ecNumber evidence="10">2.5.1.75</ecNumber>
    </recommendedName>
    <alternativeName>
        <fullName evidence="10">Dimethylallyl diphosphate:tRNA dimethylallyltransferase</fullName>
        <shortName evidence="10">DMAPP:tRNA dimethylallyltransferase</shortName>
        <shortName evidence="10">DMATase</shortName>
    </alternativeName>
    <alternativeName>
        <fullName evidence="10">Isopentenyl-diphosphate:tRNA isopentenyltransferase</fullName>
        <shortName evidence="10">IPP transferase</shortName>
        <shortName evidence="10">IPPT</shortName>
        <shortName evidence="10">IPTase</shortName>
    </alternativeName>
</protein>
<dbReference type="InterPro" id="IPR027417">
    <property type="entry name" value="P-loop_NTPase"/>
</dbReference>
<dbReference type="EC" id="2.5.1.75" evidence="10"/>
<organism evidence="14 15">
    <name type="scientific">Quadrisphaera granulorum</name>
    <dbReference type="NCBI Taxonomy" id="317664"/>
    <lineage>
        <taxon>Bacteria</taxon>
        <taxon>Bacillati</taxon>
        <taxon>Actinomycetota</taxon>
        <taxon>Actinomycetes</taxon>
        <taxon>Kineosporiales</taxon>
        <taxon>Kineosporiaceae</taxon>
        <taxon>Quadrisphaera</taxon>
    </lineage>
</organism>
<dbReference type="OrthoDB" id="9776390at2"/>
<comment type="subunit">
    <text evidence="10">Monomer.</text>
</comment>
<accession>A0A316A5T1</accession>
<feature type="site" description="Interaction with substrate tRNA" evidence="10">
    <location>
        <position position="145"/>
    </location>
</feature>
<evidence type="ECO:0000256" key="3">
    <source>
        <dbReference type="ARBA" id="ARBA00005842"/>
    </source>
</evidence>
<dbReference type="SUPFAM" id="SSF52540">
    <property type="entry name" value="P-loop containing nucleoside triphosphate hydrolases"/>
    <property type="match status" value="1"/>
</dbReference>
<feature type="binding site" evidence="10">
    <location>
        <begin position="35"/>
        <end position="40"/>
    </location>
    <ligand>
        <name>substrate</name>
    </ligand>
</feature>
<keyword evidence="8 10" id="KW-0460">Magnesium</keyword>
<keyword evidence="7 10" id="KW-0067">ATP-binding</keyword>
<evidence type="ECO:0000313" key="14">
    <source>
        <dbReference type="EMBL" id="PWJ52933.1"/>
    </source>
</evidence>
<gene>
    <name evidence="10" type="primary">miaA</name>
    <name evidence="14" type="ORF">BXY45_11669</name>
</gene>
<evidence type="ECO:0000256" key="8">
    <source>
        <dbReference type="ARBA" id="ARBA00022842"/>
    </source>
</evidence>
<dbReference type="GO" id="GO:0006400">
    <property type="term" value="P:tRNA modification"/>
    <property type="evidence" value="ECO:0007669"/>
    <property type="project" value="TreeGrafter"/>
</dbReference>
<proteinExistence type="inferred from homology"/>
<comment type="cofactor">
    <cofactor evidence="1 10">
        <name>Mg(2+)</name>
        <dbReference type="ChEBI" id="CHEBI:18420"/>
    </cofactor>
</comment>
<evidence type="ECO:0000256" key="13">
    <source>
        <dbReference type="RuleBase" id="RU003785"/>
    </source>
</evidence>
<keyword evidence="15" id="KW-1185">Reference proteome</keyword>
<evidence type="ECO:0000256" key="5">
    <source>
        <dbReference type="ARBA" id="ARBA00022694"/>
    </source>
</evidence>
<dbReference type="Gene3D" id="1.10.20.140">
    <property type="match status" value="1"/>
</dbReference>
<dbReference type="Gene3D" id="3.40.50.300">
    <property type="entry name" value="P-loop containing nucleotide triphosphate hydrolases"/>
    <property type="match status" value="1"/>
</dbReference>
<dbReference type="Proteomes" id="UP000245469">
    <property type="component" value="Unassembled WGS sequence"/>
</dbReference>
<dbReference type="GO" id="GO:0005524">
    <property type="term" value="F:ATP binding"/>
    <property type="evidence" value="ECO:0007669"/>
    <property type="project" value="UniProtKB-UniRule"/>
</dbReference>
<evidence type="ECO:0000313" key="15">
    <source>
        <dbReference type="Proteomes" id="UP000245469"/>
    </source>
</evidence>
<evidence type="ECO:0000256" key="6">
    <source>
        <dbReference type="ARBA" id="ARBA00022741"/>
    </source>
</evidence>
<comment type="catalytic activity">
    <reaction evidence="9 10 11">
        <text>adenosine(37) in tRNA + dimethylallyl diphosphate = N(6)-dimethylallyladenosine(37) in tRNA + diphosphate</text>
        <dbReference type="Rhea" id="RHEA:26482"/>
        <dbReference type="Rhea" id="RHEA-COMP:10162"/>
        <dbReference type="Rhea" id="RHEA-COMP:10375"/>
        <dbReference type="ChEBI" id="CHEBI:33019"/>
        <dbReference type="ChEBI" id="CHEBI:57623"/>
        <dbReference type="ChEBI" id="CHEBI:74411"/>
        <dbReference type="ChEBI" id="CHEBI:74415"/>
        <dbReference type="EC" id="2.5.1.75"/>
    </reaction>
</comment>